<keyword evidence="1" id="KW-0812">Transmembrane</keyword>
<gene>
    <name evidence="2" type="ORF">E3O32_04505</name>
</gene>
<evidence type="ECO:0000256" key="1">
    <source>
        <dbReference type="SAM" id="Phobius"/>
    </source>
</evidence>
<name>A0A4R8WF79_9MICO</name>
<keyword evidence="3" id="KW-1185">Reference proteome</keyword>
<keyword evidence="1" id="KW-0472">Membrane</keyword>
<proteinExistence type="predicted"/>
<evidence type="ECO:0000313" key="3">
    <source>
        <dbReference type="Proteomes" id="UP000297643"/>
    </source>
</evidence>
<dbReference type="AlphaFoldDB" id="A0A4R8WF79"/>
<sequence length="78" mass="8299">MNAAILYEGIAAGRPAGWSLEKILIGKPLIAAAGALLAVLWISGDPGPLRIALGICLVLLRFFVPDLLIYSWGRNGRN</sequence>
<dbReference type="RefSeq" id="WP_134507330.1">
    <property type="nucleotide sequence ID" value="NZ_SOFM01000010.1"/>
</dbReference>
<dbReference type="Proteomes" id="UP000297643">
    <property type="component" value="Unassembled WGS sequence"/>
</dbReference>
<protein>
    <submittedName>
        <fullName evidence="2">Uncharacterized protein</fullName>
    </submittedName>
</protein>
<accession>A0A4R8WF79</accession>
<organism evidence="2 3">
    <name type="scientific">Cryobacterium mannosilyticum</name>
    <dbReference type="NCBI Taxonomy" id="1259190"/>
    <lineage>
        <taxon>Bacteria</taxon>
        <taxon>Bacillati</taxon>
        <taxon>Actinomycetota</taxon>
        <taxon>Actinomycetes</taxon>
        <taxon>Micrococcales</taxon>
        <taxon>Microbacteriaceae</taxon>
        <taxon>Cryobacterium</taxon>
    </lineage>
</organism>
<evidence type="ECO:0000313" key="2">
    <source>
        <dbReference type="EMBL" id="TFC06348.1"/>
    </source>
</evidence>
<dbReference type="EMBL" id="SOFM01000010">
    <property type="protein sequence ID" value="TFC06348.1"/>
    <property type="molecule type" value="Genomic_DNA"/>
</dbReference>
<comment type="caution">
    <text evidence="2">The sequence shown here is derived from an EMBL/GenBank/DDBJ whole genome shotgun (WGS) entry which is preliminary data.</text>
</comment>
<reference evidence="2 3" key="1">
    <citation type="submission" date="2019-03" db="EMBL/GenBank/DDBJ databases">
        <title>Genomics of glacier-inhabiting Cryobacterium strains.</title>
        <authorList>
            <person name="Liu Q."/>
            <person name="Xin Y.-H."/>
        </authorList>
    </citation>
    <scope>NUCLEOTIDE SEQUENCE [LARGE SCALE GENOMIC DNA]</scope>
    <source>
        <strain evidence="2 3">RHLT2-21</strain>
    </source>
</reference>
<feature type="transmembrane region" description="Helical" evidence="1">
    <location>
        <begin position="24"/>
        <end position="43"/>
    </location>
</feature>
<feature type="transmembrane region" description="Helical" evidence="1">
    <location>
        <begin position="49"/>
        <end position="72"/>
    </location>
</feature>
<keyword evidence="1" id="KW-1133">Transmembrane helix</keyword>